<keyword evidence="3" id="KW-1185">Reference proteome</keyword>
<evidence type="ECO:0000313" key="2">
    <source>
        <dbReference type="EMBL" id="NGO72714.1"/>
    </source>
</evidence>
<dbReference type="RefSeq" id="WP_165302385.1">
    <property type="nucleotide sequence ID" value="NZ_JAAKZZ010000519.1"/>
</dbReference>
<evidence type="ECO:0008006" key="4">
    <source>
        <dbReference type="Google" id="ProtNLM"/>
    </source>
</evidence>
<reference evidence="2 3" key="1">
    <citation type="submission" date="2020-02" db="EMBL/GenBank/DDBJ databases">
        <title>Whole-genome analyses of novel actinobacteria.</title>
        <authorList>
            <person name="Sahin N."/>
            <person name="Tatar D."/>
        </authorList>
    </citation>
    <scope>NUCLEOTIDE SEQUENCE [LARGE SCALE GENOMIC DNA]</scope>
    <source>
        <strain evidence="2 3">SB3404</strain>
    </source>
</reference>
<dbReference type="EMBL" id="JAAKZZ010000519">
    <property type="protein sequence ID" value="NGO72714.1"/>
    <property type="molecule type" value="Genomic_DNA"/>
</dbReference>
<protein>
    <recommendedName>
        <fullName evidence="4">Lipoprotein</fullName>
    </recommendedName>
</protein>
<organism evidence="2 3">
    <name type="scientific">Streptomyces boncukensis</name>
    <dbReference type="NCBI Taxonomy" id="2711219"/>
    <lineage>
        <taxon>Bacteria</taxon>
        <taxon>Bacillati</taxon>
        <taxon>Actinomycetota</taxon>
        <taxon>Actinomycetes</taxon>
        <taxon>Kitasatosporales</taxon>
        <taxon>Streptomycetaceae</taxon>
        <taxon>Streptomyces</taxon>
    </lineage>
</organism>
<comment type="caution">
    <text evidence="2">The sequence shown here is derived from an EMBL/GenBank/DDBJ whole genome shotgun (WGS) entry which is preliminary data.</text>
</comment>
<sequence length="176" mass="18100">MSALRGAPRHAVAAGAVAVAVLAVSGCEPADGDGRSRLRGSAVSAVTDRLASEALERAGLKVDWMTCTARLVYGTPPATASGASRRATPERHANAARVDCRGQAAGREITVKGRVVDERHGRCVIGDLEATVGGRTVFRAKGLGDCNAPSSRSGVSGPPKPSRTSGYTPSYTPSFR</sequence>
<feature type="compositionally biased region" description="Polar residues" evidence="1">
    <location>
        <begin position="162"/>
        <end position="176"/>
    </location>
</feature>
<gene>
    <name evidence="2" type="ORF">G5C65_31075</name>
</gene>
<dbReference type="PROSITE" id="PS51257">
    <property type="entry name" value="PROKAR_LIPOPROTEIN"/>
    <property type="match status" value="1"/>
</dbReference>
<feature type="region of interest" description="Disordered" evidence="1">
    <location>
        <begin position="142"/>
        <end position="176"/>
    </location>
</feature>
<name>A0A6G4X7I5_9ACTN</name>
<dbReference type="Proteomes" id="UP000477722">
    <property type="component" value="Unassembled WGS sequence"/>
</dbReference>
<dbReference type="AlphaFoldDB" id="A0A6G4X7I5"/>
<evidence type="ECO:0000256" key="1">
    <source>
        <dbReference type="SAM" id="MobiDB-lite"/>
    </source>
</evidence>
<evidence type="ECO:0000313" key="3">
    <source>
        <dbReference type="Proteomes" id="UP000477722"/>
    </source>
</evidence>
<proteinExistence type="predicted"/>
<accession>A0A6G4X7I5</accession>